<proteinExistence type="predicted"/>
<accession>A0A8T1V5T0</accession>
<reference evidence="2" key="1">
    <citation type="submission" date="2021-02" db="EMBL/GenBank/DDBJ databases">
        <authorList>
            <person name="Palmer J.M."/>
        </authorList>
    </citation>
    <scope>NUCLEOTIDE SEQUENCE</scope>
    <source>
        <strain evidence="2">SCRP23</strain>
    </source>
</reference>
<dbReference type="OrthoDB" id="166297at2759"/>
<protein>
    <submittedName>
        <fullName evidence="2">Uncharacterized protein</fullName>
    </submittedName>
</protein>
<name>A0A8T1V5T0_9STRA</name>
<dbReference type="EMBL" id="JAGDFL010001661">
    <property type="protein sequence ID" value="KAG7375418.1"/>
    <property type="molecule type" value="Genomic_DNA"/>
</dbReference>
<gene>
    <name evidence="2" type="ORF">PHYBOEH_002586</name>
</gene>
<dbReference type="AlphaFoldDB" id="A0A8T1V5T0"/>
<evidence type="ECO:0000313" key="3">
    <source>
        <dbReference type="Proteomes" id="UP000693981"/>
    </source>
</evidence>
<keyword evidence="1" id="KW-0472">Membrane</keyword>
<sequence>MGFSSYCFSLSYYGGSFATLGFGLAALWLFIALWAASQGYRDNTSVAARVLWPLGMLLLVSVQAFLLVQRISLLRSNVRERFDIPGSIREDRTAAWQETARAIRQMRRHLLIDKTSWRETVDTLPAYVV</sequence>
<organism evidence="2 3">
    <name type="scientific">Phytophthora boehmeriae</name>
    <dbReference type="NCBI Taxonomy" id="109152"/>
    <lineage>
        <taxon>Eukaryota</taxon>
        <taxon>Sar</taxon>
        <taxon>Stramenopiles</taxon>
        <taxon>Oomycota</taxon>
        <taxon>Peronosporomycetes</taxon>
        <taxon>Peronosporales</taxon>
        <taxon>Peronosporaceae</taxon>
        <taxon>Phytophthora</taxon>
    </lineage>
</organism>
<evidence type="ECO:0000256" key="1">
    <source>
        <dbReference type="SAM" id="Phobius"/>
    </source>
</evidence>
<comment type="caution">
    <text evidence="2">The sequence shown here is derived from an EMBL/GenBank/DDBJ whole genome shotgun (WGS) entry which is preliminary data.</text>
</comment>
<feature type="transmembrane region" description="Helical" evidence="1">
    <location>
        <begin position="12"/>
        <end position="34"/>
    </location>
</feature>
<keyword evidence="3" id="KW-1185">Reference proteome</keyword>
<dbReference type="Proteomes" id="UP000693981">
    <property type="component" value="Unassembled WGS sequence"/>
</dbReference>
<keyword evidence="1" id="KW-0812">Transmembrane</keyword>
<keyword evidence="1" id="KW-1133">Transmembrane helix</keyword>
<evidence type="ECO:0000313" key="2">
    <source>
        <dbReference type="EMBL" id="KAG7375418.1"/>
    </source>
</evidence>
<feature type="transmembrane region" description="Helical" evidence="1">
    <location>
        <begin position="46"/>
        <end position="68"/>
    </location>
</feature>